<dbReference type="EMBL" id="CADCXW020000194">
    <property type="protein sequence ID" value="CAD1565519.1"/>
    <property type="molecule type" value="Genomic_DNA"/>
</dbReference>
<dbReference type="NCBIfam" id="NF006578">
    <property type="entry name" value="PRK09103.1"/>
    <property type="match status" value="1"/>
</dbReference>
<dbReference type="InterPro" id="IPR000788">
    <property type="entry name" value="RNR_lg_C"/>
</dbReference>
<evidence type="ECO:0000256" key="3">
    <source>
        <dbReference type="ARBA" id="ARBA00022741"/>
    </source>
</evidence>
<evidence type="ECO:0000256" key="10">
    <source>
        <dbReference type="PROSITE-ProRule" id="PRU00492"/>
    </source>
</evidence>
<evidence type="ECO:0000256" key="6">
    <source>
        <dbReference type="ARBA" id="ARBA00023116"/>
    </source>
</evidence>
<proteinExistence type="inferred from homology"/>
<dbReference type="InterPro" id="IPR008926">
    <property type="entry name" value="RNR_R1-su_N"/>
</dbReference>
<dbReference type="NCBIfam" id="TIGR02506">
    <property type="entry name" value="NrdE_NrdA"/>
    <property type="match status" value="1"/>
</dbReference>
<evidence type="ECO:0000256" key="9">
    <source>
        <dbReference type="ARBA" id="ARBA00047754"/>
    </source>
</evidence>
<keyword evidence="6 11" id="KW-0215">Deoxyribonucleotide synthesis</keyword>
<sequence length="761" mass="85554">MNQSLLVTKRDGSKERINLDKIHRVITWAAEGLHNVSVSQVELHSHIQFYDGIKTADIHETIIKAAADLISRYSPDYQYLAARLAIFHLRKKAYGQFEPPALFDHVTKMVELGKYDTHLLQDYTPEEFAQMDAFIDHWRDMTFSYAAVKQLEGKYLVQNRVTGDIYESAQFLYVLVAACLFSGYPREMRLDYVKRFYDAISTFKISLPTPIMSGVRTPTRQFSSCVLIECGDSLDSINATSSAIVKYVSQRAGIGINAGRIRALGSTIRGGEAFHTGCIPFYKHFQTAVKSCSQGGVRGGAATLFYPLWHLEVESLLVLKNNRGVEGNRVRHLDYGVQLNKLMYQRLVKGQEITLFSPSDVPGLYDAFFADQDEFERLYPQYEKDDSIRKKSMKAVDLFSLMMQERASTGRIYIQHVDHCNTHSPFEPTIAPVRQSNLCLEIALPTHPLEDVNDEKGEIALCTLSAFNLGALNSLDDLEDLARLVVRALDALLDYQDYPILAAKRGAMGRRTLGIGVINFAYYLAKNGVRYSDGSANNLTHKTFEAIQYYLLQASNELAREQGACPWFDQTTYARGVLPIDTYKRDLDGICSEPLHYDWEALRDSIKTHGLRNSTLSALMPSETSSQISNATNGIEPPRGHISIKASKDGILRQVVPDYETLKDAYELLWEMPNNDGYLQLVGLMQKFVDQAISANTNYDPARFPSGKVPMKQLLTDLLTAYKFGLKTLYYQNTRDGAEDAQEDILADAQDDGCEGGACKI</sequence>
<dbReference type="InterPro" id="IPR039718">
    <property type="entry name" value="Rrm1"/>
</dbReference>
<dbReference type="GO" id="GO:0009263">
    <property type="term" value="P:deoxyribonucleotide biosynthetic process"/>
    <property type="evidence" value="ECO:0007669"/>
    <property type="project" value="UniProtKB-KW"/>
</dbReference>
<organism evidence="13">
    <name type="scientific">Bracon brevicornis</name>
    <dbReference type="NCBI Taxonomy" id="1563983"/>
    <lineage>
        <taxon>Eukaryota</taxon>
        <taxon>Metazoa</taxon>
        <taxon>Ecdysozoa</taxon>
        <taxon>Arthropoda</taxon>
        <taxon>Hexapoda</taxon>
        <taxon>Insecta</taxon>
        <taxon>Pterygota</taxon>
        <taxon>Neoptera</taxon>
        <taxon>Endopterygota</taxon>
        <taxon>Hymenoptera</taxon>
        <taxon>Apocrita</taxon>
        <taxon>Ichneumonoidea</taxon>
        <taxon>Braconidae</taxon>
        <taxon>Braconinae</taxon>
        <taxon>Bracon</taxon>
    </lineage>
</organism>
<comment type="similarity">
    <text evidence="1 11">Belongs to the ribonucleoside diphosphate reductase large chain family.</text>
</comment>
<comment type="function">
    <text evidence="8 11">Provides the precursors necessary for DNA synthesis. Catalyzes the biosynthesis of deoxyribonucleotides from the corresponding ribonucleotides.</text>
</comment>
<dbReference type="InterPro" id="IPR013509">
    <property type="entry name" value="RNR_lsu_N"/>
</dbReference>
<keyword evidence="3 10" id="KW-0547">Nucleotide-binding</keyword>
<dbReference type="Pfam" id="PF02867">
    <property type="entry name" value="Ribonuc_red_lgC"/>
    <property type="match status" value="1"/>
</dbReference>
<dbReference type="EC" id="1.17.4.1" evidence="11"/>
<evidence type="ECO:0000256" key="5">
    <source>
        <dbReference type="ARBA" id="ARBA00023002"/>
    </source>
</evidence>
<dbReference type="PROSITE" id="PS00089">
    <property type="entry name" value="RIBORED_LARGE"/>
    <property type="match status" value="1"/>
</dbReference>
<dbReference type="PRINTS" id="PR01183">
    <property type="entry name" value="RIBORDTASEM1"/>
</dbReference>
<dbReference type="PANTHER" id="PTHR11573">
    <property type="entry name" value="RIBONUCLEOSIDE-DIPHOSPHATE REDUCTASE LARGE CHAIN"/>
    <property type="match status" value="1"/>
</dbReference>
<evidence type="ECO:0000313" key="13">
    <source>
        <dbReference type="EMBL" id="CAD1565519.1"/>
    </source>
</evidence>
<dbReference type="PANTHER" id="PTHR11573:SF6">
    <property type="entry name" value="RIBONUCLEOSIDE-DIPHOSPHATE REDUCTASE LARGE SUBUNIT"/>
    <property type="match status" value="1"/>
</dbReference>
<evidence type="ECO:0000256" key="4">
    <source>
        <dbReference type="ARBA" id="ARBA00022840"/>
    </source>
</evidence>
<evidence type="ECO:0000256" key="11">
    <source>
        <dbReference type="RuleBase" id="RU003410"/>
    </source>
</evidence>
<reference evidence="13" key="1">
    <citation type="submission" date="2020-07" db="EMBL/GenBank/DDBJ databases">
        <authorList>
            <person name="Ferguson B K."/>
        </authorList>
    </citation>
    <scope>NUCLEOTIDE SEQUENCE</scope>
    <source>
        <strain evidence="13">L06</strain>
    </source>
</reference>
<name>A0A6V7KPF7_9HYME</name>
<keyword evidence="4 10" id="KW-0067">ATP-binding</keyword>
<dbReference type="FunFam" id="1.10.1650.20:FF:000001">
    <property type="entry name" value="Ribonucleoside-diphosphate reductase"/>
    <property type="match status" value="1"/>
</dbReference>
<dbReference type="GO" id="GO:0004748">
    <property type="term" value="F:ribonucleoside-diphosphate reductase activity, thioredoxin disulfide as acceptor"/>
    <property type="evidence" value="ECO:0007669"/>
    <property type="project" value="UniProtKB-EC"/>
</dbReference>
<evidence type="ECO:0000256" key="8">
    <source>
        <dbReference type="ARBA" id="ARBA00024942"/>
    </source>
</evidence>
<dbReference type="AlphaFoldDB" id="A0A6V7KPF7"/>
<accession>A0A6V7KPF7</accession>
<keyword evidence="5 11" id="KW-0560">Oxidoreductase</keyword>
<dbReference type="GO" id="GO:0005524">
    <property type="term" value="F:ATP binding"/>
    <property type="evidence" value="ECO:0007669"/>
    <property type="project" value="UniProtKB-UniRule"/>
</dbReference>
<dbReference type="InterPro" id="IPR013346">
    <property type="entry name" value="NrdE_NrdA_C"/>
</dbReference>
<dbReference type="Pfam" id="PF00317">
    <property type="entry name" value="Ribonuc_red_lgN"/>
    <property type="match status" value="1"/>
</dbReference>
<comment type="catalytic activity">
    <reaction evidence="9 11">
        <text>a 2'-deoxyribonucleoside 5'-diphosphate + [thioredoxin]-disulfide + H2O = a ribonucleoside 5'-diphosphate + [thioredoxin]-dithiol</text>
        <dbReference type="Rhea" id="RHEA:23252"/>
        <dbReference type="Rhea" id="RHEA-COMP:10698"/>
        <dbReference type="Rhea" id="RHEA-COMP:10700"/>
        <dbReference type="ChEBI" id="CHEBI:15377"/>
        <dbReference type="ChEBI" id="CHEBI:29950"/>
        <dbReference type="ChEBI" id="CHEBI:50058"/>
        <dbReference type="ChEBI" id="CHEBI:57930"/>
        <dbReference type="ChEBI" id="CHEBI:73316"/>
        <dbReference type="EC" id="1.17.4.1"/>
    </reaction>
</comment>
<dbReference type="Gene3D" id="1.10.1650.20">
    <property type="match status" value="1"/>
</dbReference>
<dbReference type="Pfam" id="PF03477">
    <property type="entry name" value="ATP-cone"/>
    <property type="match status" value="1"/>
</dbReference>
<dbReference type="SUPFAM" id="SSF48168">
    <property type="entry name" value="R1 subunit of ribonucleotide reductase, N-terminal domain"/>
    <property type="match status" value="1"/>
</dbReference>
<evidence type="ECO:0000256" key="1">
    <source>
        <dbReference type="ARBA" id="ARBA00010406"/>
    </source>
</evidence>
<dbReference type="InterPro" id="IPR005144">
    <property type="entry name" value="ATP-cone_dom"/>
</dbReference>
<dbReference type="SUPFAM" id="SSF51998">
    <property type="entry name" value="PFL-like glycyl radical enzymes"/>
    <property type="match status" value="1"/>
</dbReference>
<dbReference type="UniPathway" id="UPA00326"/>
<dbReference type="GO" id="GO:0005971">
    <property type="term" value="C:ribonucleoside-diphosphate reductase complex"/>
    <property type="evidence" value="ECO:0007669"/>
    <property type="project" value="TreeGrafter"/>
</dbReference>
<protein>
    <recommendedName>
        <fullName evidence="11">Ribonucleoside-diphosphate reductase</fullName>
        <ecNumber evidence="11">1.17.4.1</ecNumber>
    </recommendedName>
</protein>
<gene>
    <name evidence="13" type="ORF">BBRV_LOCUS84064</name>
</gene>
<feature type="domain" description="ATP-cone" evidence="12">
    <location>
        <begin position="5"/>
        <end position="95"/>
    </location>
</feature>
<keyword evidence="7" id="KW-1015">Disulfide bond</keyword>
<evidence type="ECO:0000256" key="7">
    <source>
        <dbReference type="ARBA" id="ARBA00023157"/>
    </source>
</evidence>
<evidence type="ECO:0000259" key="12">
    <source>
        <dbReference type="PROSITE" id="PS51161"/>
    </source>
</evidence>
<dbReference type="PROSITE" id="PS51161">
    <property type="entry name" value="ATP_CONE"/>
    <property type="match status" value="1"/>
</dbReference>
<evidence type="ECO:0000256" key="2">
    <source>
        <dbReference type="ARBA" id="ARBA00022533"/>
    </source>
</evidence>
<dbReference type="Gene3D" id="3.20.70.20">
    <property type="match status" value="1"/>
</dbReference>
<keyword evidence="2" id="KW-0021">Allosteric enzyme</keyword>